<proteinExistence type="predicted"/>
<name>A0ABS4RGK0_9BACI</name>
<accession>A0ABS4RGK0</accession>
<evidence type="ECO:0000313" key="1">
    <source>
        <dbReference type="EMBL" id="MBP2241898.1"/>
    </source>
</evidence>
<evidence type="ECO:0000313" key="2">
    <source>
        <dbReference type="Proteomes" id="UP001519293"/>
    </source>
</evidence>
<dbReference type="EMBL" id="JAGIKZ010000013">
    <property type="protein sequence ID" value="MBP2241898.1"/>
    <property type="molecule type" value="Genomic_DNA"/>
</dbReference>
<protein>
    <submittedName>
        <fullName evidence="1">Uncharacterized protein</fullName>
    </submittedName>
</protein>
<sequence length="34" mass="4007">MNFLLETQETDKNVSLQTVINHQYTMVVFVRHLG</sequence>
<organism evidence="1 2">
    <name type="scientific">Cytobacillus eiseniae</name>
    <dbReference type="NCBI Taxonomy" id="762947"/>
    <lineage>
        <taxon>Bacteria</taxon>
        <taxon>Bacillati</taxon>
        <taxon>Bacillota</taxon>
        <taxon>Bacilli</taxon>
        <taxon>Bacillales</taxon>
        <taxon>Bacillaceae</taxon>
        <taxon>Cytobacillus</taxon>
    </lineage>
</organism>
<gene>
    <name evidence="1" type="ORF">J2Z40_002471</name>
</gene>
<comment type="caution">
    <text evidence="1">The sequence shown here is derived from an EMBL/GenBank/DDBJ whole genome shotgun (WGS) entry which is preliminary data.</text>
</comment>
<dbReference type="Proteomes" id="UP001519293">
    <property type="component" value="Unassembled WGS sequence"/>
</dbReference>
<keyword evidence="2" id="KW-1185">Reference proteome</keyword>
<reference evidence="1 2" key="1">
    <citation type="submission" date="2021-03" db="EMBL/GenBank/DDBJ databases">
        <title>Genomic Encyclopedia of Type Strains, Phase IV (KMG-IV): sequencing the most valuable type-strain genomes for metagenomic binning, comparative biology and taxonomic classification.</title>
        <authorList>
            <person name="Goeker M."/>
        </authorList>
    </citation>
    <scope>NUCLEOTIDE SEQUENCE [LARGE SCALE GENOMIC DNA]</scope>
    <source>
        <strain evidence="1 2">DSM 26675</strain>
    </source>
</reference>